<dbReference type="GO" id="GO:0031410">
    <property type="term" value="C:cytoplasmic vesicle"/>
    <property type="evidence" value="ECO:0007669"/>
    <property type="project" value="TreeGrafter"/>
</dbReference>
<dbReference type="AlphaFoldDB" id="A0A6J2LTF7"/>
<keyword evidence="3 9" id="KW-0812">Transmembrane</keyword>
<sequence>MGLGTRGSWALFFVGALLVLALLKVAVEGEDSAGNVPPVPANNRNESSSTTVKPSTTSVSSVTVNTSKSTVKSSTASVTSVTKNVTVTTLKSTTTSQVTTPPGVSINTTSTTLKSTPKITSISQNTSQVSTSTMTTNHNSSVTSVSSSVTITATINSKENKGSKFDIGSFVGGIVLTLGILSVLYIGCKMYYSRRGIQYRTIDEHDAII</sequence>
<organism evidence="12 14">
    <name type="scientific">Phyllostomus discolor</name>
    <name type="common">pale spear-nosed bat</name>
    <dbReference type="NCBI Taxonomy" id="89673"/>
    <lineage>
        <taxon>Eukaryota</taxon>
        <taxon>Metazoa</taxon>
        <taxon>Chordata</taxon>
        <taxon>Craniata</taxon>
        <taxon>Vertebrata</taxon>
        <taxon>Euteleostomi</taxon>
        <taxon>Mammalia</taxon>
        <taxon>Eutheria</taxon>
        <taxon>Laurasiatheria</taxon>
        <taxon>Chiroptera</taxon>
        <taxon>Yangochiroptera</taxon>
        <taxon>Phyllostomidae</taxon>
        <taxon>Phyllostominae</taxon>
        <taxon>Phyllostomus</taxon>
    </lineage>
</organism>
<proteinExistence type="inferred from homology"/>
<evidence type="ECO:0000256" key="3">
    <source>
        <dbReference type="ARBA" id="ARBA00022692"/>
    </source>
</evidence>
<reference evidence="14" key="2">
    <citation type="submission" date="2025-04" db="UniProtKB">
        <authorList>
            <consortium name="RefSeq"/>
        </authorList>
    </citation>
    <scope>IDENTIFICATION</scope>
    <source>
        <tissue evidence="14">Muscle</tissue>
    </source>
</reference>
<dbReference type="Proteomes" id="UP000504628">
    <property type="component" value="Chromosome 6"/>
</dbReference>
<evidence type="ECO:0000256" key="9">
    <source>
        <dbReference type="SAM" id="Phobius"/>
    </source>
</evidence>
<evidence type="ECO:0000256" key="4">
    <source>
        <dbReference type="ARBA" id="ARBA00022729"/>
    </source>
</evidence>
<dbReference type="Pfam" id="PF05283">
    <property type="entry name" value="MGC-24"/>
    <property type="match status" value="1"/>
</dbReference>
<comment type="similarity">
    <text evidence="2">Belongs to the CD164 family.</text>
</comment>
<accession>A0A6J2LTF7</accession>
<dbReference type="CTD" id="114908"/>
<evidence type="ECO:0000313" key="12">
    <source>
        <dbReference type="Proteomes" id="UP000504628"/>
    </source>
</evidence>
<dbReference type="PANTHER" id="PTHR11337">
    <property type="entry name" value="MUCIN/PORIMIN"/>
    <property type="match status" value="1"/>
</dbReference>
<keyword evidence="6 9" id="KW-0472">Membrane</keyword>
<evidence type="ECO:0000256" key="5">
    <source>
        <dbReference type="ARBA" id="ARBA00022989"/>
    </source>
</evidence>
<keyword evidence="5 9" id="KW-1133">Transmembrane helix</keyword>
<evidence type="ECO:0000313" key="11">
    <source>
        <dbReference type="EMBL" id="KAF6106696.1"/>
    </source>
</evidence>
<keyword evidence="7" id="KW-0325">Glycoprotein</keyword>
<evidence type="ECO:0000256" key="7">
    <source>
        <dbReference type="ARBA" id="ARBA00023180"/>
    </source>
</evidence>
<dbReference type="KEGG" id="pdic:114498545"/>
<reference evidence="11 13" key="1">
    <citation type="journal article" date="2020" name="Nature">
        <title>Six reference-quality genomes reveal evolution of bat adaptations.</title>
        <authorList>
            <person name="Jebb D."/>
            <person name="Huang Z."/>
            <person name="Pippel M."/>
            <person name="Hughes G.M."/>
            <person name="Lavrichenko K."/>
            <person name="Devanna P."/>
            <person name="Winkler S."/>
            <person name="Jermiin L.S."/>
            <person name="Skirmuntt E.C."/>
            <person name="Katzourakis A."/>
            <person name="Burkitt-Gray L."/>
            <person name="Ray D.A."/>
            <person name="Sullivan K.A.M."/>
            <person name="Roscito J.G."/>
            <person name="Kirilenko B.M."/>
            <person name="Davalos L.M."/>
            <person name="Corthals A.P."/>
            <person name="Power M.L."/>
            <person name="Jones G."/>
            <person name="Ransome R.D."/>
            <person name="Dechmann D.K.N."/>
            <person name="Locatelli A.G."/>
            <person name="Puechmaille S.J."/>
            <person name="Fedrigo O."/>
            <person name="Jarvis E.D."/>
            <person name="Hiller M."/>
            <person name="Vernes S.C."/>
            <person name="Myers E.W."/>
            <person name="Teeling E.C."/>
        </authorList>
    </citation>
    <scope>NUCLEOTIDE SEQUENCE [LARGE SCALE GENOMIC DNA]</scope>
    <source>
        <strain evidence="11">Bat1K_MPI-CBG_1</strain>
    </source>
</reference>
<dbReference type="EMBL" id="JABVXQ010000006">
    <property type="protein sequence ID" value="KAF6106696.1"/>
    <property type="molecule type" value="Genomic_DNA"/>
</dbReference>
<feature type="compositionally biased region" description="Low complexity" evidence="8">
    <location>
        <begin position="47"/>
        <end position="59"/>
    </location>
</feature>
<dbReference type="PANTHER" id="PTHR11337:SF14">
    <property type="entry name" value="PORIMIN"/>
    <property type="match status" value="1"/>
</dbReference>
<evidence type="ECO:0000256" key="10">
    <source>
        <dbReference type="SAM" id="SignalP"/>
    </source>
</evidence>
<dbReference type="Proteomes" id="UP000664940">
    <property type="component" value="Unassembled WGS sequence"/>
</dbReference>
<gene>
    <name evidence="14" type="primary">TMEM123</name>
    <name evidence="11" type="ORF">HJG60_019034</name>
</gene>
<feature type="signal peptide" evidence="10">
    <location>
        <begin position="1"/>
        <end position="29"/>
    </location>
</feature>
<protein>
    <submittedName>
        <fullName evidence="14">Porimin</fullName>
    </submittedName>
    <submittedName>
        <fullName evidence="11">Transmembrane protein 123</fullName>
    </submittedName>
</protein>
<dbReference type="GeneID" id="114498545"/>
<dbReference type="OrthoDB" id="6160056at2759"/>
<keyword evidence="4 10" id="KW-0732">Signal</keyword>
<evidence type="ECO:0000256" key="6">
    <source>
        <dbReference type="ARBA" id="ARBA00023136"/>
    </source>
</evidence>
<evidence type="ECO:0000256" key="1">
    <source>
        <dbReference type="ARBA" id="ARBA00004479"/>
    </source>
</evidence>
<feature type="region of interest" description="Disordered" evidence="8">
    <location>
        <begin position="31"/>
        <end position="59"/>
    </location>
</feature>
<keyword evidence="12" id="KW-1185">Reference proteome</keyword>
<evidence type="ECO:0000313" key="13">
    <source>
        <dbReference type="Proteomes" id="UP000664940"/>
    </source>
</evidence>
<evidence type="ECO:0000313" key="14">
    <source>
        <dbReference type="RefSeq" id="XP_028370299.1"/>
    </source>
</evidence>
<comment type="subcellular location">
    <subcellularLocation>
        <location evidence="1">Membrane</location>
        <topology evidence="1">Single-pass type I membrane protein</topology>
    </subcellularLocation>
</comment>
<name>A0A6J2LTF7_9CHIR</name>
<feature type="transmembrane region" description="Helical" evidence="9">
    <location>
        <begin position="167"/>
        <end position="188"/>
    </location>
</feature>
<feature type="chain" id="PRO_5044641381" evidence="10">
    <location>
        <begin position="30"/>
        <end position="209"/>
    </location>
</feature>
<dbReference type="RefSeq" id="XP_028370299.1">
    <property type="nucleotide sequence ID" value="XM_028514498.2"/>
</dbReference>
<evidence type="ECO:0000256" key="2">
    <source>
        <dbReference type="ARBA" id="ARBA00005341"/>
    </source>
</evidence>
<dbReference type="InterPro" id="IPR007947">
    <property type="entry name" value="CD164_MGC24"/>
</dbReference>
<evidence type="ECO:0000256" key="8">
    <source>
        <dbReference type="SAM" id="MobiDB-lite"/>
    </source>
</evidence>
<dbReference type="GO" id="GO:0016020">
    <property type="term" value="C:membrane"/>
    <property type="evidence" value="ECO:0007669"/>
    <property type="project" value="UniProtKB-SubCell"/>
</dbReference>